<proteinExistence type="inferred from homology"/>
<dbReference type="RefSeq" id="WP_189639331.1">
    <property type="nucleotide sequence ID" value="NZ_BMZF01000001.1"/>
</dbReference>
<keyword evidence="10" id="KW-1185">Reference proteome</keyword>
<feature type="domain" description="Aminotransferase class I/classII large" evidence="8">
    <location>
        <begin position="47"/>
        <end position="381"/>
    </location>
</feature>
<reference evidence="10" key="1">
    <citation type="journal article" date="2019" name="Int. J. Syst. Evol. Microbiol.">
        <title>The Global Catalogue of Microorganisms (GCM) 10K type strain sequencing project: providing services to taxonomists for standard genome sequencing and annotation.</title>
        <authorList>
            <consortium name="The Broad Institute Genomics Platform"/>
            <consortium name="The Broad Institute Genome Sequencing Center for Infectious Disease"/>
            <person name="Wu L."/>
            <person name="Ma J."/>
        </authorList>
    </citation>
    <scope>NUCLEOTIDE SEQUENCE [LARGE SCALE GENOMIC DNA]</scope>
    <source>
        <strain evidence="10">KCTC 32465</strain>
    </source>
</reference>
<evidence type="ECO:0000256" key="2">
    <source>
        <dbReference type="ARBA" id="ARBA00007441"/>
    </source>
</evidence>
<dbReference type="Gene3D" id="3.40.640.10">
    <property type="entry name" value="Type I PLP-dependent aspartate aminotransferase-like (Major domain)"/>
    <property type="match status" value="1"/>
</dbReference>
<dbReference type="Pfam" id="PF00155">
    <property type="entry name" value="Aminotran_1_2"/>
    <property type="match status" value="1"/>
</dbReference>
<keyword evidence="4 9" id="KW-0032">Aminotransferase</keyword>
<evidence type="ECO:0000256" key="6">
    <source>
        <dbReference type="ARBA" id="ARBA00022898"/>
    </source>
</evidence>
<organism evidence="9 10">
    <name type="scientific">Paramylibacter ulvae</name>
    <dbReference type="NCBI Taxonomy" id="1651968"/>
    <lineage>
        <taxon>Bacteria</taxon>
        <taxon>Pseudomonadati</taxon>
        <taxon>Pseudomonadota</taxon>
        <taxon>Alphaproteobacteria</taxon>
        <taxon>Rhodobacterales</taxon>
        <taxon>Paracoccaceae</taxon>
        <taxon>Paramylibacter</taxon>
    </lineage>
</organism>
<dbReference type="Proteomes" id="UP000634455">
    <property type="component" value="Unassembled WGS sequence"/>
</dbReference>
<evidence type="ECO:0000313" key="10">
    <source>
        <dbReference type="Proteomes" id="UP000634455"/>
    </source>
</evidence>
<comment type="catalytic activity">
    <reaction evidence="7">
        <text>L-aspartate + 2-oxoglutarate = oxaloacetate + L-glutamate</text>
        <dbReference type="Rhea" id="RHEA:21824"/>
        <dbReference type="ChEBI" id="CHEBI:16452"/>
        <dbReference type="ChEBI" id="CHEBI:16810"/>
        <dbReference type="ChEBI" id="CHEBI:29985"/>
        <dbReference type="ChEBI" id="CHEBI:29991"/>
        <dbReference type="EC" id="2.6.1.1"/>
    </reaction>
</comment>
<evidence type="ECO:0000256" key="1">
    <source>
        <dbReference type="ARBA" id="ARBA00001933"/>
    </source>
</evidence>
<sequence length="390" mass="41945">MRYSNKSARLANLGSDKWAVHLRAKEMKAAGKNVVIASIGEPEIPASPVLANGIIQSLTAGRTAYSNGQGEANLLAAIANRYSERRGQTITPQNVMCVPGTQTALYIVLAGLIDHGGQVLVGDPYYATYDGLVAAQGGELVPVPLSLENGFRIEAAEIEKRITDRTRAILLTTPHNPTGAVLTRDYIRAIGDVAKNHDLWIISDEVYEDLVFSGEFSSPIEFDDLLERTIVVSSVSKSYAAPGVRSGWIVAPAEFIKNVLPISETILFGNQPFIADATATALVEPNPTAETMRKNYMHRAQMLVAGLQGAKNAAVAMPDAGMFAMVDIRPTGLNGEEFARRLLDNHNVAVMPGEAFGEQGAGFIRVGLTLCDQDMERVIDGLIGLLKSLR</sequence>
<accession>A0ABQ3CWD7</accession>
<evidence type="ECO:0000256" key="4">
    <source>
        <dbReference type="ARBA" id="ARBA00022576"/>
    </source>
</evidence>
<dbReference type="InterPro" id="IPR015424">
    <property type="entry name" value="PyrdxlP-dep_Trfase"/>
</dbReference>
<dbReference type="SUPFAM" id="SSF53383">
    <property type="entry name" value="PLP-dependent transferases"/>
    <property type="match status" value="1"/>
</dbReference>
<dbReference type="GO" id="GO:0008483">
    <property type="term" value="F:transaminase activity"/>
    <property type="evidence" value="ECO:0007669"/>
    <property type="project" value="UniProtKB-KW"/>
</dbReference>
<evidence type="ECO:0000256" key="5">
    <source>
        <dbReference type="ARBA" id="ARBA00022679"/>
    </source>
</evidence>
<keyword evidence="5" id="KW-0808">Transferase</keyword>
<comment type="cofactor">
    <cofactor evidence="1">
        <name>pyridoxal 5'-phosphate</name>
        <dbReference type="ChEBI" id="CHEBI:597326"/>
    </cofactor>
</comment>
<dbReference type="InterPro" id="IPR015421">
    <property type="entry name" value="PyrdxlP-dep_Trfase_major"/>
</dbReference>
<dbReference type="CDD" id="cd00609">
    <property type="entry name" value="AAT_like"/>
    <property type="match status" value="1"/>
</dbReference>
<evidence type="ECO:0000256" key="3">
    <source>
        <dbReference type="ARBA" id="ARBA00012753"/>
    </source>
</evidence>
<keyword evidence="6" id="KW-0663">Pyridoxal phosphate</keyword>
<dbReference type="PANTHER" id="PTHR46383:SF1">
    <property type="entry name" value="ASPARTATE AMINOTRANSFERASE"/>
    <property type="match status" value="1"/>
</dbReference>
<comment type="similarity">
    <text evidence="2">Belongs to the class-I pyridoxal-phosphate-dependent aminotransferase family.</text>
</comment>
<evidence type="ECO:0000313" key="9">
    <source>
        <dbReference type="EMBL" id="GHA45962.1"/>
    </source>
</evidence>
<dbReference type="InterPro" id="IPR050596">
    <property type="entry name" value="AspAT/PAT-like"/>
</dbReference>
<dbReference type="PANTHER" id="PTHR46383">
    <property type="entry name" value="ASPARTATE AMINOTRANSFERASE"/>
    <property type="match status" value="1"/>
</dbReference>
<protein>
    <recommendedName>
        <fullName evidence="3">aspartate transaminase</fullName>
        <ecNumber evidence="3">2.6.1.1</ecNumber>
    </recommendedName>
</protein>
<dbReference type="InterPro" id="IPR004839">
    <property type="entry name" value="Aminotransferase_I/II_large"/>
</dbReference>
<gene>
    <name evidence="9" type="ORF">GCM10008927_08890</name>
</gene>
<evidence type="ECO:0000256" key="7">
    <source>
        <dbReference type="ARBA" id="ARBA00049185"/>
    </source>
</evidence>
<evidence type="ECO:0000259" key="8">
    <source>
        <dbReference type="Pfam" id="PF00155"/>
    </source>
</evidence>
<comment type="caution">
    <text evidence="9">The sequence shown here is derived from an EMBL/GenBank/DDBJ whole genome shotgun (WGS) entry which is preliminary data.</text>
</comment>
<name>A0ABQ3CWD7_9RHOB</name>
<dbReference type="EMBL" id="BMZF01000001">
    <property type="protein sequence ID" value="GHA45962.1"/>
    <property type="molecule type" value="Genomic_DNA"/>
</dbReference>
<dbReference type="EC" id="2.6.1.1" evidence="3"/>